<evidence type="ECO:0000259" key="3">
    <source>
        <dbReference type="Pfam" id="PF12090"/>
    </source>
</evidence>
<feature type="compositionally biased region" description="Polar residues" evidence="2">
    <location>
        <begin position="519"/>
        <end position="534"/>
    </location>
</feature>
<feature type="region of interest" description="Disordered" evidence="2">
    <location>
        <begin position="467"/>
        <end position="534"/>
    </location>
</feature>
<dbReference type="AlphaFoldDB" id="A0A3N4HRQ7"/>
<feature type="compositionally biased region" description="Polar residues" evidence="2">
    <location>
        <begin position="651"/>
        <end position="665"/>
    </location>
</feature>
<dbReference type="GO" id="GO:0006357">
    <property type="term" value="P:regulation of transcription by RNA polymerase II"/>
    <property type="evidence" value="ECO:0007669"/>
    <property type="project" value="TreeGrafter"/>
</dbReference>
<reference evidence="4 5" key="1">
    <citation type="journal article" date="2018" name="Nat. Ecol. Evol.">
        <title>Pezizomycetes genomes reveal the molecular basis of ectomycorrhizal truffle lifestyle.</title>
        <authorList>
            <person name="Murat C."/>
            <person name="Payen T."/>
            <person name="Noel B."/>
            <person name="Kuo A."/>
            <person name="Morin E."/>
            <person name="Chen J."/>
            <person name="Kohler A."/>
            <person name="Krizsan K."/>
            <person name="Balestrini R."/>
            <person name="Da Silva C."/>
            <person name="Montanini B."/>
            <person name="Hainaut M."/>
            <person name="Levati E."/>
            <person name="Barry K.W."/>
            <person name="Belfiori B."/>
            <person name="Cichocki N."/>
            <person name="Clum A."/>
            <person name="Dockter R.B."/>
            <person name="Fauchery L."/>
            <person name="Guy J."/>
            <person name="Iotti M."/>
            <person name="Le Tacon F."/>
            <person name="Lindquist E.A."/>
            <person name="Lipzen A."/>
            <person name="Malagnac F."/>
            <person name="Mello A."/>
            <person name="Molinier V."/>
            <person name="Miyauchi S."/>
            <person name="Poulain J."/>
            <person name="Riccioni C."/>
            <person name="Rubini A."/>
            <person name="Sitrit Y."/>
            <person name="Splivallo R."/>
            <person name="Traeger S."/>
            <person name="Wang M."/>
            <person name="Zifcakova L."/>
            <person name="Wipf D."/>
            <person name="Zambonelli A."/>
            <person name="Paolocci F."/>
            <person name="Nowrousian M."/>
            <person name="Ottonello S."/>
            <person name="Baldrian P."/>
            <person name="Spatafora J.W."/>
            <person name="Henrissat B."/>
            <person name="Nagy L.G."/>
            <person name="Aury J.M."/>
            <person name="Wincker P."/>
            <person name="Grigoriev I.V."/>
            <person name="Bonfante P."/>
            <person name="Martin F.M."/>
        </authorList>
    </citation>
    <scope>NUCLEOTIDE SEQUENCE [LARGE SCALE GENOMIC DNA]</scope>
    <source>
        <strain evidence="4 5">RN42</strain>
    </source>
</reference>
<feature type="compositionally biased region" description="Low complexity" evidence="2">
    <location>
        <begin position="274"/>
        <end position="283"/>
    </location>
</feature>
<keyword evidence="5" id="KW-1185">Reference proteome</keyword>
<feature type="compositionally biased region" description="Polar residues" evidence="2">
    <location>
        <begin position="50"/>
        <end position="61"/>
    </location>
</feature>
<dbReference type="InterPro" id="IPR021950">
    <property type="entry name" value="Spt20"/>
</dbReference>
<organism evidence="4 5">
    <name type="scientific">Ascobolus immersus RN42</name>
    <dbReference type="NCBI Taxonomy" id="1160509"/>
    <lineage>
        <taxon>Eukaryota</taxon>
        <taxon>Fungi</taxon>
        <taxon>Dikarya</taxon>
        <taxon>Ascomycota</taxon>
        <taxon>Pezizomycotina</taxon>
        <taxon>Pezizomycetes</taxon>
        <taxon>Pezizales</taxon>
        <taxon>Ascobolaceae</taxon>
        <taxon>Ascobolus</taxon>
    </lineage>
</organism>
<feature type="region of interest" description="Disordered" evidence="2">
    <location>
        <begin position="390"/>
        <end position="418"/>
    </location>
</feature>
<evidence type="ECO:0000313" key="4">
    <source>
        <dbReference type="EMBL" id="RPA74721.1"/>
    </source>
</evidence>
<evidence type="ECO:0000256" key="1">
    <source>
        <dbReference type="SAM" id="Coils"/>
    </source>
</evidence>
<dbReference type="PANTHER" id="PTHR13526:SF8">
    <property type="entry name" value="TRANSCRIPTION FACTOR SPT20 HOMOLOG"/>
    <property type="match status" value="1"/>
</dbReference>
<dbReference type="Pfam" id="PF12090">
    <property type="entry name" value="Spt20_SEP"/>
    <property type="match status" value="1"/>
</dbReference>
<feature type="region of interest" description="Disordered" evidence="2">
    <location>
        <begin position="1"/>
        <end position="136"/>
    </location>
</feature>
<dbReference type="OrthoDB" id="1932706at2759"/>
<feature type="compositionally biased region" description="Low complexity" evidence="2">
    <location>
        <begin position="633"/>
        <end position="648"/>
    </location>
</feature>
<protein>
    <recommendedName>
        <fullName evidence="3">Spt20-like SEP domain-containing protein</fullName>
    </recommendedName>
</protein>
<proteinExistence type="predicted"/>
<dbReference type="GO" id="GO:0003712">
    <property type="term" value="F:transcription coregulator activity"/>
    <property type="evidence" value="ECO:0007669"/>
    <property type="project" value="InterPro"/>
</dbReference>
<feature type="compositionally biased region" description="Pro residues" evidence="2">
    <location>
        <begin position="560"/>
        <end position="569"/>
    </location>
</feature>
<feature type="domain" description="Spt20-like SEP" evidence="3">
    <location>
        <begin position="159"/>
        <end position="387"/>
    </location>
</feature>
<dbReference type="InterPro" id="IPR046468">
    <property type="entry name" value="Spt20-like_SEP"/>
</dbReference>
<dbReference type="PANTHER" id="PTHR13526">
    <property type="entry name" value="TRANSCRIPTION FACTOR SPT20 HOMOLOG"/>
    <property type="match status" value="1"/>
</dbReference>
<gene>
    <name evidence="4" type="ORF">BJ508DRAFT_418493</name>
</gene>
<name>A0A3N4HRQ7_ASCIM</name>
<feature type="compositionally biased region" description="Polar residues" evidence="2">
    <location>
        <begin position="23"/>
        <end position="34"/>
    </location>
</feature>
<feature type="compositionally biased region" description="Low complexity" evidence="2">
    <location>
        <begin position="666"/>
        <end position="688"/>
    </location>
</feature>
<accession>A0A3N4HRQ7</accession>
<dbReference type="STRING" id="1160509.A0A3N4HRQ7"/>
<feature type="region of interest" description="Disordered" evidence="2">
    <location>
        <begin position="553"/>
        <end position="693"/>
    </location>
</feature>
<evidence type="ECO:0000256" key="2">
    <source>
        <dbReference type="SAM" id="MobiDB-lite"/>
    </source>
</evidence>
<feature type="coiled-coil region" evidence="1">
    <location>
        <begin position="725"/>
        <end position="762"/>
    </location>
</feature>
<keyword evidence="1" id="KW-0175">Coiled coil</keyword>
<feature type="compositionally biased region" description="Basic and acidic residues" evidence="2">
    <location>
        <begin position="467"/>
        <end position="480"/>
    </location>
</feature>
<dbReference type="GO" id="GO:0000124">
    <property type="term" value="C:SAGA complex"/>
    <property type="evidence" value="ECO:0007669"/>
    <property type="project" value="InterPro"/>
</dbReference>
<feature type="compositionally biased region" description="Polar residues" evidence="2">
    <location>
        <begin position="487"/>
        <end position="499"/>
    </location>
</feature>
<feature type="compositionally biased region" description="Low complexity" evidence="2">
    <location>
        <begin position="570"/>
        <end position="591"/>
    </location>
</feature>
<dbReference type="Proteomes" id="UP000275078">
    <property type="component" value="Unassembled WGS sequence"/>
</dbReference>
<feature type="compositionally biased region" description="Polar residues" evidence="2">
    <location>
        <begin position="74"/>
        <end position="84"/>
    </location>
</feature>
<feature type="compositionally biased region" description="Pro residues" evidence="2">
    <location>
        <begin position="602"/>
        <end position="611"/>
    </location>
</feature>
<feature type="region of interest" description="Disordered" evidence="2">
    <location>
        <begin position="265"/>
        <end position="290"/>
    </location>
</feature>
<evidence type="ECO:0000313" key="5">
    <source>
        <dbReference type="Proteomes" id="UP000275078"/>
    </source>
</evidence>
<dbReference type="EMBL" id="ML119782">
    <property type="protein sequence ID" value="RPA74721.1"/>
    <property type="molecule type" value="Genomic_DNA"/>
</dbReference>
<sequence>MTAAAHPITLPGLSAPAFPRVKLSQTPKSHTMAPSASAKYPPGSAPPSKLSGSHNRISTKTRPGASSPLVGANSDLTFPDTPTNLKKKARMSDVGGSGRTTGRPTKKAAAAQARDRELAASSSQKSGDQDKKANIPLKPLEPVPYVITADYILKKFKGSSPSLILHLHPNHFRLEGQEGGYAYTSPMKALLEAIQEGKVPHQFVTELYDVGVPFYDGCLIVQVNDHRTTTVDEKSTIKQKSGTRKIASINNYHECLTPSPLVPFPEQSPAAANTSTSVSTSETPKATSEIVPAKEKPKVKTFTTVLFPNAATLTKDIEAATMKTAISGGGKPGTPMTARTPVTARMAETKLDEATALKLEARALLLQAGQLILEPARNFEHSLKILDALKHPLHSGPPPKPKVRKRTNAEMQADEAAAAEEERMLLVWDEQRYPQSASSGTQAPLSAVANDQENVFKRFRTLSEIKKKHDEKKEKKEAHSMVKIKSTEQAGQSQQSQPTGELAAKQASYVQSHRESMHKQLQITSQQNGMVQHQLSQQTPFTAGVTGMNSFASAAQSPLHPTPPVPQRLPTPAQQQPKSSVPPSSQPTPRQATPVQNTASSPAPPPAPQPVPQQNSTTTEPPPRVPSVQPSMKTPTQQPTPVNVQPKPIAISQSQTPQQSNATLMQRSQSQQQQRQPTQQPQTRPQTPAANLQAQMQARAHNMGLTSNQNQFVQNQIQASQSPVQASAQAQAQVTQAQIQQAQQAQAQNQHAQALLQAQTRSPALSSVNMQTATSSPAGGFIQSPVPGAVPMVRNRTNASQSGPQPNPGFVQPMLNNAGQPGNRDMLAFQLRQQQQQAALLQAQRMQAQAIQQGTPQVVGPSASNQQGFRQSQILRDLMSRGIPQDQAIRMIQQNQAAHVQQQQAMANAAGLAQMNPNMQNLTPQQQQQQLLRLQQMRSHQILLANAQAAGMSPQQYQQLQRQQQMMMQQNGGVPMTQVQRQQFLIRQQQQQVAALAAAQAAQGGNPQAAMMGGVRIMPTGQPMQMQPGMQQVNGVNGVQGGQFQDMNGFVVPAGRGGINMNGMMNMNMGMNMGGLGRGRGG</sequence>